<name>A0A3D3R313_9PLAN</name>
<dbReference type="AlphaFoldDB" id="A0A3D3R313"/>
<organism evidence="1 2">
    <name type="scientific">Gimesia maris</name>
    <dbReference type="NCBI Taxonomy" id="122"/>
    <lineage>
        <taxon>Bacteria</taxon>
        <taxon>Pseudomonadati</taxon>
        <taxon>Planctomycetota</taxon>
        <taxon>Planctomycetia</taxon>
        <taxon>Planctomycetales</taxon>
        <taxon>Planctomycetaceae</taxon>
        <taxon>Gimesia</taxon>
    </lineage>
</organism>
<protein>
    <submittedName>
        <fullName evidence="1">Uncharacterized protein</fullName>
    </submittedName>
</protein>
<gene>
    <name evidence="1" type="ORF">DIT97_05865</name>
</gene>
<proteinExistence type="predicted"/>
<dbReference type="Gene3D" id="3.40.50.2000">
    <property type="entry name" value="Glycogen Phosphorylase B"/>
    <property type="match status" value="1"/>
</dbReference>
<evidence type="ECO:0000313" key="1">
    <source>
        <dbReference type="EMBL" id="HCO22598.1"/>
    </source>
</evidence>
<dbReference type="SUPFAM" id="SSF53756">
    <property type="entry name" value="UDP-Glycosyltransferase/glycogen phosphorylase"/>
    <property type="match status" value="1"/>
</dbReference>
<dbReference type="EMBL" id="DQAY01000039">
    <property type="protein sequence ID" value="HCO22598.1"/>
    <property type="molecule type" value="Genomic_DNA"/>
</dbReference>
<evidence type="ECO:0000313" key="2">
    <source>
        <dbReference type="Proteomes" id="UP000263642"/>
    </source>
</evidence>
<comment type="caution">
    <text evidence="1">The sequence shown here is derived from an EMBL/GenBank/DDBJ whole genome shotgun (WGS) entry which is preliminary data.</text>
</comment>
<dbReference type="Proteomes" id="UP000263642">
    <property type="component" value="Unassembled WGS sequence"/>
</dbReference>
<accession>A0A3D3R313</accession>
<sequence length="85" mass="9870">MIRSAADLKVPLVTGSLLSRKGCFRQKRTPEGCQTEIPVRWDQDDQLKEMPQWVTVSIVGRAVQLRGWKYEVHEISWYQISDPQV</sequence>
<reference evidence="1 2" key="1">
    <citation type="journal article" date="2018" name="Nat. Biotechnol.">
        <title>A standardized bacterial taxonomy based on genome phylogeny substantially revises the tree of life.</title>
        <authorList>
            <person name="Parks D.H."/>
            <person name="Chuvochina M."/>
            <person name="Waite D.W."/>
            <person name="Rinke C."/>
            <person name="Skarshewski A."/>
            <person name="Chaumeil P.A."/>
            <person name="Hugenholtz P."/>
        </authorList>
    </citation>
    <scope>NUCLEOTIDE SEQUENCE [LARGE SCALE GENOMIC DNA]</scope>
    <source>
        <strain evidence="1">UBA9375</strain>
    </source>
</reference>